<feature type="domain" description="DDE-1" evidence="2">
    <location>
        <begin position="2"/>
        <end position="55"/>
    </location>
</feature>
<reference evidence="3" key="1">
    <citation type="journal article" date="2011" name="PLoS Biol.">
        <title>Gene gain and loss during evolution of obligate parasitism in the white rust pathogen of Arabidopsis thaliana.</title>
        <authorList>
            <person name="Kemen E."/>
            <person name="Gardiner A."/>
            <person name="Schultz-Larsen T."/>
            <person name="Kemen A.C."/>
            <person name="Balmuth A.L."/>
            <person name="Robert-Seilaniantz A."/>
            <person name="Bailey K."/>
            <person name="Holub E."/>
            <person name="Studholme D.J."/>
            <person name="Maclean D."/>
            <person name="Jones J.D."/>
        </authorList>
    </citation>
    <scope>NUCLEOTIDE SEQUENCE</scope>
</reference>
<dbReference type="HOGENOM" id="CLU_2138154_0_0_1"/>
<proteinExistence type="predicted"/>
<evidence type="ECO:0000259" key="2">
    <source>
        <dbReference type="Pfam" id="PF03184"/>
    </source>
</evidence>
<protein>
    <submittedName>
        <fullName evidence="3">AlNc14C89G5615 protein</fullName>
    </submittedName>
</protein>
<sequence length="113" mass="12876">MRAENRRVLLLLDNASSHRLDAPLFNVTLHMLPPNTPSYLQPQDAEILRRCKLKISKLQNRRVVERFTPAAVCTRRRQPNHAGRNRFAAPSGRAGSNALATRRLGNGNKIYRH</sequence>
<gene>
    <name evidence="3" type="primary">AlNc14C89G5615</name>
    <name evidence="3" type="ORF">ALNC14_063630</name>
</gene>
<feature type="region of interest" description="Disordered" evidence="1">
    <location>
        <begin position="76"/>
        <end position="113"/>
    </location>
</feature>
<dbReference type="AlphaFoldDB" id="F0WG85"/>
<evidence type="ECO:0000313" key="3">
    <source>
        <dbReference type="EMBL" id="CCA20220.1"/>
    </source>
</evidence>
<evidence type="ECO:0000256" key="1">
    <source>
        <dbReference type="SAM" id="MobiDB-lite"/>
    </source>
</evidence>
<reference evidence="3" key="2">
    <citation type="submission" date="2011-02" db="EMBL/GenBank/DDBJ databases">
        <authorList>
            <person name="MacLean D."/>
        </authorList>
    </citation>
    <scope>NUCLEOTIDE SEQUENCE</scope>
</reference>
<dbReference type="GO" id="GO:0003676">
    <property type="term" value="F:nucleic acid binding"/>
    <property type="evidence" value="ECO:0007669"/>
    <property type="project" value="InterPro"/>
</dbReference>
<organism evidence="3">
    <name type="scientific">Albugo laibachii Nc14</name>
    <dbReference type="NCBI Taxonomy" id="890382"/>
    <lineage>
        <taxon>Eukaryota</taxon>
        <taxon>Sar</taxon>
        <taxon>Stramenopiles</taxon>
        <taxon>Oomycota</taxon>
        <taxon>Peronosporomycetes</taxon>
        <taxon>Albuginales</taxon>
        <taxon>Albuginaceae</taxon>
        <taxon>Albugo</taxon>
    </lineage>
</organism>
<dbReference type="EMBL" id="FR824134">
    <property type="protein sequence ID" value="CCA20220.1"/>
    <property type="molecule type" value="Genomic_DNA"/>
</dbReference>
<dbReference type="InterPro" id="IPR004875">
    <property type="entry name" value="DDE_SF_endonuclease_dom"/>
</dbReference>
<dbReference type="Pfam" id="PF03184">
    <property type="entry name" value="DDE_1"/>
    <property type="match status" value="1"/>
</dbReference>
<name>F0WG85_9STRA</name>
<accession>F0WG85</accession>